<reference evidence="2" key="3">
    <citation type="journal article" date="2017" name="Nature">
        <title>Genome sequence of the progenitor of the wheat D genome Aegilops tauschii.</title>
        <authorList>
            <person name="Luo M.C."/>
            <person name="Gu Y.Q."/>
            <person name="Puiu D."/>
            <person name="Wang H."/>
            <person name="Twardziok S.O."/>
            <person name="Deal K.R."/>
            <person name="Huo N."/>
            <person name="Zhu T."/>
            <person name="Wang L."/>
            <person name="Wang Y."/>
            <person name="McGuire P.E."/>
            <person name="Liu S."/>
            <person name="Long H."/>
            <person name="Ramasamy R.K."/>
            <person name="Rodriguez J.C."/>
            <person name="Van S.L."/>
            <person name="Yuan L."/>
            <person name="Wang Z."/>
            <person name="Xia Z."/>
            <person name="Xiao L."/>
            <person name="Anderson O.D."/>
            <person name="Ouyang S."/>
            <person name="Liang Y."/>
            <person name="Zimin A.V."/>
            <person name="Pertea G."/>
            <person name="Qi P."/>
            <person name="Bennetzen J.L."/>
            <person name="Dai X."/>
            <person name="Dawson M.W."/>
            <person name="Muller H.G."/>
            <person name="Kugler K."/>
            <person name="Rivarola-Duarte L."/>
            <person name="Spannagl M."/>
            <person name="Mayer K.F.X."/>
            <person name="Lu F.H."/>
            <person name="Bevan M.W."/>
            <person name="Leroy P."/>
            <person name="Li P."/>
            <person name="You F.M."/>
            <person name="Sun Q."/>
            <person name="Liu Z."/>
            <person name="Lyons E."/>
            <person name="Wicker T."/>
            <person name="Salzberg S.L."/>
            <person name="Devos K.M."/>
            <person name="Dvorak J."/>
        </authorList>
    </citation>
    <scope>NUCLEOTIDE SEQUENCE [LARGE SCALE GENOMIC DNA]</scope>
    <source>
        <strain evidence="2">cv. AL8/78</strain>
    </source>
</reference>
<reference evidence="3" key="2">
    <citation type="journal article" date="2017" name="Nat. Plants">
        <title>The Aegilops tauschii genome reveals multiple impacts of transposons.</title>
        <authorList>
            <person name="Zhao G."/>
            <person name="Zou C."/>
            <person name="Li K."/>
            <person name="Wang K."/>
            <person name="Li T."/>
            <person name="Gao L."/>
            <person name="Zhang X."/>
            <person name="Wang H."/>
            <person name="Yang Z."/>
            <person name="Liu X."/>
            <person name="Jiang W."/>
            <person name="Mao L."/>
            <person name="Kong X."/>
            <person name="Jiao Y."/>
            <person name="Jia J."/>
        </authorList>
    </citation>
    <scope>NUCLEOTIDE SEQUENCE [LARGE SCALE GENOMIC DNA]</scope>
    <source>
        <strain evidence="3">cv. AL8/78</strain>
    </source>
</reference>
<dbReference type="Proteomes" id="UP000015105">
    <property type="component" value="Chromosome 7D"/>
</dbReference>
<protein>
    <submittedName>
        <fullName evidence="2">Uncharacterized protein</fullName>
    </submittedName>
</protein>
<organism evidence="2 3">
    <name type="scientific">Aegilops tauschii subsp. strangulata</name>
    <name type="common">Goatgrass</name>
    <dbReference type="NCBI Taxonomy" id="200361"/>
    <lineage>
        <taxon>Eukaryota</taxon>
        <taxon>Viridiplantae</taxon>
        <taxon>Streptophyta</taxon>
        <taxon>Embryophyta</taxon>
        <taxon>Tracheophyta</taxon>
        <taxon>Spermatophyta</taxon>
        <taxon>Magnoliopsida</taxon>
        <taxon>Liliopsida</taxon>
        <taxon>Poales</taxon>
        <taxon>Poaceae</taxon>
        <taxon>BOP clade</taxon>
        <taxon>Pooideae</taxon>
        <taxon>Triticodae</taxon>
        <taxon>Triticeae</taxon>
        <taxon>Triticinae</taxon>
        <taxon>Aegilops</taxon>
    </lineage>
</organism>
<keyword evidence="3" id="KW-1185">Reference proteome</keyword>
<evidence type="ECO:0000313" key="2">
    <source>
        <dbReference type="EnsemblPlants" id="AET7Gv20117700.1"/>
    </source>
</evidence>
<proteinExistence type="predicted"/>
<accession>A0A453QHB6</accession>
<reference evidence="2" key="5">
    <citation type="journal article" date="2021" name="G3 (Bethesda)">
        <title>Aegilops tauschii genome assembly Aet v5.0 features greater sequence contiguity and improved annotation.</title>
        <authorList>
            <person name="Wang L."/>
            <person name="Zhu T."/>
            <person name="Rodriguez J.C."/>
            <person name="Deal K.R."/>
            <person name="Dubcovsky J."/>
            <person name="McGuire P.E."/>
            <person name="Lux T."/>
            <person name="Spannagl M."/>
            <person name="Mayer K.F.X."/>
            <person name="Baldrich P."/>
            <person name="Meyers B.C."/>
            <person name="Huo N."/>
            <person name="Gu Y.Q."/>
            <person name="Zhou H."/>
            <person name="Devos K.M."/>
            <person name="Bennetzen J.L."/>
            <person name="Unver T."/>
            <person name="Budak H."/>
            <person name="Gulick P.J."/>
            <person name="Galiba G."/>
            <person name="Kalapos B."/>
            <person name="Nelson D.R."/>
            <person name="Li P."/>
            <person name="You F.M."/>
            <person name="Luo M.C."/>
            <person name="Dvorak J."/>
        </authorList>
    </citation>
    <scope>NUCLEOTIDE SEQUENCE [LARGE SCALE GENOMIC DNA]</scope>
    <source>
        <strain evidence="2">cv. AL8/78</strain>
    </source>
</reference>
<reference evidence="3" key="1">
    <citation type="journal article" date="2014" name="Science">
        <title>Ancient hybridizations among the ancestral genomes of bread wheat.</title>
        <authorList>
            <consortium name="International Wheat Genome Sequencing Consortium,"/>
            <person name="Marcussen T."/>
            <person name="Sandve S.R."/>
            <person name="Heier L."/>
            <person name="Spannagl M."/>
            <person name="Pfeifer M."/>
            <person name="Jakobsen K.S."/>
            <person name="Wulff B.B."/>
            <person name="Steuernagel B."/>
            <person name="Mayer K.F."/>
            <person name="Olsen O.A."/>
        </authorList>
    </citation>
    <scope>NUCLEOTIDE SEQUENCE [LARGE SCALE GENOMIC DNA]</scope>
    <source>
        <strain evidence="3">cv. AL8/78</strain>
    </source>
</reference>
<reference evidence="2" key="4">
    <citation type="submission" date="2019-03" db="UniProtKB">
        <authorList>
            <consortium name="EnsemblPlants"/>
        </authorList>
    </citation>
    <scope>IDENTIFICATION</scope>
</reference>
<evidence type="ECO:0000256" key="1">
    <source>
        <dbReference type="SAM" id="MobiDB-lite"/>
    </source>
</evidence>
<dbReference type="Gramene" id="AET7Gv20117700.1">
    <property type="protein sequence ID" value="AET7Gv20117700.1"/>
    <property type="gene ID" value="AET7Gv20117700"/>
</dbReference>
<dbReference type="EnsemblPlants" id="AET7Gv20117700.1">
    <property type="protein sequence ID" value="AET7Gv20117700.1"/>
    <property type="gene ID" value="AET7Gv20117700"/>
</dbReference>
<evidence type="ECO:0000313" key="3">
    <source>
        <dbReference type="Proteomes" id="UP000015105"/>
    </source>
</evidence>
<feature type="compositionally biased region" description="Basic residues" evidence="1">
    <location>
        <begin position="8"/>
        <end position="24"/>
    </location>
</feature>
<dbReference type="AlphaFoldDB" id="A0A453QHB6"/>
<sequence length="132" mass="13320">PESERHASPHSKQRSAGRAHRRRDQTRGDMATATVRLSAGRLLALAVVLCALTAGESAKARYISFDALRAGQPLVHGVGVPAPAPAPAPVSAGGVKAPAAVSSMAPTSTAAAAAARPMEGGAVVVLRHLLHA</sequence>
<feature type="region of interest" description="Disordered" evidence="1">
    <location>
        <begin position="1"/>
        <end position="30"/>
    </location>
</feature>
<name>A0A453QHB6_AEGTS</name>